<evidence type="ECO:0000313" key="2">
    <source>
        <dbReference type="EMBL" id="BDZ51388.1"/>
    </source>
</evidence>
<gene>
    <name evidence="2" type="ORF">GCM10025867_36290</name>
</gene>
<evidence type="ECO:0000259" key="1">
    <source>
        <dbReference type="Pfam" id="PF01636"/>
    </source>
</evidence>
<dbReference type="InterPro" id="IPR002575">
    <property type="entry name" value="Aminoglycoside_PTrfase"/>
</dbReference>
<dbReference type="InterPro" id="IPR011009">
    <property type="entry name" value="Kinase-like_dom_sf"/>
</dbReference>
<protein>
    <recommendedName>
        <fullName evidence="1">Aminoglycoside phosphotransferase domain-containing protein</fullName>
    </recommendedName>
</protein>
<proteinExistence type="predicted"/>
<name>A0ABM8GSX5_9MICO</name>
<organism evidence="2 3">
    <name type="scientific">Frondihabitans sucicola</name>
    <dbReference type="NCBI Taxonomy" id="1268041"/>
    <lineage>
        <taxon>Bacteria</taxon>
        <taxon>Bacillati</taxon>
        <taxon>Actinomycetota</taxon>
        <taxon>Actinomycetes</taxon>
        <taxon>Micrococcales</taxon>
        <taxon>Microbacteriaceae</taxon>
        <taxon>Frondihabitans</taxon>
    </lineage>
</organism>
<sequence length="295" mass="31925">MTSSRFLVDEVVRELNARREIPWALGERLDGGSQSGAWDLTSADGSQGVLKVATTTDWSRQVIRAVPVVAAVRRAGYPTPAWLASGTTVSGTGYQVQQRVPGASIDSIDLNRAHALIDVLEQQQGLDPDPDRCWSDFLIAERTAGKHSLRVAAQATGHDGRRLLGLCERLTRDADRIDWPRTDLVHGDFRPANVLFDRGLISGVIDIEAIGSGPRAFDYATLLSHLSIESDALALLVAAGCASSRPAVLRACVGHVFLDLVRFMSRNPEIGARERAERARALGDRAEIIDGLTAD</sequence>
<dbReference type="Pfam" id="PF01636">
    <property type="entry name" value="APH"/>
    <property type="match status" value="1"/>
</dbReference>
<evidence type="ECO:0000313" key="3">
    <source>
        <dbReference type="Proteomes" id="UP001321486"/>
    </source>
</evidence>
<dbReference type="SUPFAM" id="SSF56112">
    <property type="entry name" value="Protein kinase-like (PK-like)"/>
    <property type="match status" value="1"/>
</dbReference>
<dbReference type="EMBL" id="AP027732">
    <property type="protein sequence ID" value="BDZ51388.1"/>
    <property type="molecule type" value="Genomic_DNA"/>
</dbReference>
<feature type="domain" description="Aminoglycoside phosphotransferase" evidence="1">
    <location>
        <begin position="30"/>
        <end position="233"/>
    </location>
</feature>
<keyword evidence="3" id="KW-1185">Reference proteome</keyword>
<accession>A0ABM8GSX5</accession>
<reference evidence="3" key="1">
    <citation type="journal article" date="2019" name="Int. J. Syst. Evol. Microbiol.">
        <title>The Global Catalogue of Microorganisms (GCM) 10K type strain sequencing project: providing services to taxonomists for standard genome sequencing and annotation.</title>
        <authorList>
            <consortium name="The Broad Institute Genomics Platform"/>
            <consortium name="The Broad Institute Genome Sequencing Center for Infectious Disease"/>
            <person name="Wu L."/>
            <person name="Ma J."/>
        </authorList>
    </citation>
    <scope>NUCLEOTIDE SEQUENCE [LARGE SCALE GENOMIC DNA]</scope>
    <source>
        <strain evidence="3">NBRC 108728</strain>
    </source>
</reference>
<dbReference type="Gene3D" id="3.90.1200.10">
    <property type="match status" value="1"/>
</dbReference>
<dbReference type="Proteomes" id="UP001321486">
    <property type="component" value="Chromosome"/>
</dbReference>